<keyword evidence="5" id="KW-0547">Nucleotide-binding</keyword>
<dbReference type="EMBL" id="JABAIL010000002">
    <property type="protein sequence ID" value="NLR91235.1"/>
    <property type="molecule type" value="Genomic_DNA"/>
</dbReference>
<dbReference type="InterPro" id="IPR045540">
    <property type="entry name" value="YegS/DAGK_C"/>
</dbReference>
<evidence type="ECO:0000313" key="13">
    <source>
        <dbReference type="EMBL" id="NLR91235.1"/>
    </source>
</evidence>
<dbReference type="GO" id="GO:0005886">
    <property type="term" value="C:plasma membrane"/>
    <property type="evidence" value="ECO:0007669"/>
    <property type="project" value="TreeGrafter"/>
</dbReference>
<evidence type="ECO:0000259" key="12">
    <source>
        <dbReference type="PROSITE" id="PS50146"/>
    </source>
</evidence>
<dbReference type="PANTHER" id="PTHR12358:SF106">
    <property type="entry name" value="LIPID KINASE YEGS"/>
    <property type="match status" value="1"/>
</dbReference>
<evidence type="ECO:0000256" key="9">
    <source>
        <dbReference type="ARBA" id="ARBA00023098"/>
    </source>
</evidence>
<comment type="cofactor">
    <cofactor evidence="1">
        <name>Mg(2+)</name>
        <dbReference type="ChEBI" id="CHEBI:18420"/>
    </cofactor>
</comment>
<dbReference type="Pfam" id="PF19279">
    <property type="entry name" value="YegS_C"/>
    <property type="match status" value="1"/>
</dbReference>
<evidence type="ECO:0000256" key="6">
    <source>
        <dbReference type="ARBA" id="ARBA00022777"/>
    </source>
</evidence>
<evidence type="ECO:0000256" key="5">
    <source>
        <dbReference type="ARBA" id="ARBA00022741"/>
    </source>
</evidence>
<reference evidence="13 14" key="1">
    <citation type="submission" date="2020-04" db="EMBL/GenBank/DDBJ databases">
        <title>Flammeovirga sp. SR4, a novel species isolated from seawater.</title>
        <authorList>
            <person name="Wang X."/>
        </authorList>
    </citation>
    <scope>NUCLEOTIDE SEQUENCE [LARGE SCALE GENOMIC DNA]</scope>
    <source>
        <strain evidence="13 14">SR4</strain>
    </source>
</reference>
<organism evidence="13 14">
    <name type="scientific">Flammeovirga agarivorans</name>
    <dbReference type="NCBI Taxonomy" id="2726742"/>
    <lineage>
        <taxon>Bacteria</taxon>
        <taxon>Pseudomonadati</taxon>
        <taxon>Bacteroidota</taxon>
        <taxon>Cytophagia</taxon>
        <taxon>Cytophagales</taxon>
        <taxon>Flammeovirgaceae</taxon>
        <taxon>Flammeovirga</taxon>
    </lineage>
</organism>
<sequence>MKKIVLIANPISGQGKAKKAALLTKEVLDQKNHDVHIEYTKHAGHATTLAQNLSQQYDIVVAVGGDGTVNEVAQGLIESGKTLGIIPTGSGNGLARHLKIPMNTKSAALCIDKEKKTSIDTPTINGKHFFCTAGIGFDAHISHVFSKMSGRGLSNYVKAIFKEYGSHKAGNYTLAYNNQTETDHAFVITVGNAAQYGNEAIITPLASIKDGQLDVTILKKPSLITAMNWGIRLFMGNIHKGPNTKYFSTKKLTIDTTTDEKVVNGHRDGEPDQWSFPLEFSINEGRTLNVIVNSDEI</sequence>
<dbReference type="PROSITE" id="PS50146">
    <property type="entry name" value="DAGK"/>
    <property type="match status" value="1"/>
</dbReference>
<dbReference type="InterPro" id="IPR017438">
    <property type="entry name" value="ATP-NAD_kinase_N"/>
</dbReference>
<dbReference type="PANTHER" id="PTHR12358">
    <property type="entry name" value="SPHINGOSINE KINASE"/>
    <property type="match status" value="1"/>
</dbReference>
<dbReference type="Pfam" id="PF00781">
    <property type="entry name" value="DAGK_cat"/>
    <property type="match status" value="1"/>
</dbReference>
<evidence type="ECO:0000256" key="2">
    <source>
        <dbReference type="ARBA" id="ARBA00022516"/>
    </source>
</evidence>
<evidence type="ECO:0000256" key="7">
    <source>
        <dbReference type="ARBA" id="ARBA00022840"/>
    </source>
</evidence>
<evidence type="ECO:0000256" key="3">
    <source>
        <dbReference type="ARBA" id="ARBA00022679"/>
    </source>
</evidence>
<keyword evidence="14" id="KW-1185">Reference proteome</keyword>
<keyword evidence="8" id="KW-0460">Magnesium</keyword>
<keyword evidence="3" id="KW-0808">Transferase</keyword>
<feature type="domain" description="DAGKc" evidence="12">
    <location>
        <begin position="1"/>
        <end position="128"/>
    </location>
</feature>
<protein>
    <submittedName>
        <fullName evidence="13">Diacylglycerol kinase family lipid kinase</fullName>
    </submittedName>
</protein>
<name>A0A7X8XVN2_9BACT</name>
<comment type="caution">
    <text evidence="13">The sequence shown here is derived from an EMBL/GenBank/DDBJ whole genome shotgun (WGS) entry which is preliminary data.</text>
</comment>
<keyword evidence="7" id="KW-0067">ATP-binding</keyword>
<dbReference type="GO" id="GO:0005524">
    <property type="term" value="F:ATP binding"/>
    <property type="evidence" value="ECO:0007669"/>
    <property type="project" value="UniProtKB-KW"/>
</dbReference>
<dbReference type="Proteomes" id="UP000585050">
    <property type="component" value="Unassembled WGS sequence"/>
</dbReference>
<keyword evidence="9" id="KW-0443">Lipid metabolism</keyword>
<keyword evidence="10" id="KW-0594">Phospholipid biosynthesis</keyword>
<keyword evidence="6 13" id="KW-0418">Kinase</keyword>
<dbReference type="GO" id="GO:0008654">
    <property type="term" value="P:phospholipid biosynthetic process"/>
    <property type="evidence" value="ECO:0007669"/>
    <property type="project" value="UniProtKB-KW"/>
</dbReference>
<dbReference type="Gene3D" id="3.40.50.10330">
    <property type="entry name" value="Probable inorganic polyphosphate/atp-NAD kinase, domain 1"/>
    <property type="match status" value="1"/>
</dbReference>
<dbReference type="NCBIfam" id="TIGR00147">
    <property type="entry name" value="YegS/Rv2252/BmrU family lipid kinase"/>
    <property type="match status" value="1"/>
</dbReference>
<evidence type="ECO:0000256" key="11">
    <source>
        <dbReference type="ARBA" id="ARBA00023264"/>
    </source>
</evidence>
<dbReference type="AlphaFoldDB" id="A0A7X8XVN2"/>
<dbReference type="InterPro" id="IPR005218">
    <property type="entry name" value="Diacylglycerol/lipid_kinase"/>
</dbReference>
<dbReference type="Gene3D" id="2.60.200.40">
    <property type="match status" value="1"/>
</dbReference>
<evidence type="ECO:0000256" key="1">
    <source>
        <dbReference type="ARBA" id="ARBA00001946"/>
    </source>
</evidence>
<keyword evidence="4" id="KW-0479">Metal-binding</keyword>
<keyword evidence="2" id="KW-0444">Lipid biosynthesis</keyword>
<dbReference type="GO" id="GO:0046872">
    <property type="term" value="F:metal ion binding"/>
    <property type="evidence" value="ECO:0007669"/>
    <property type="project" value="UniProtKB-KW"/>
</dbReference>
<dbReference type="RefSeq" id="WP_168881931.1">
    <property type="nucleotide sequence ID" value="NZ_JABAIL010000002.1"/>
</dbReference>
<dbReference type="GO" id="GO:0016301">
    <property type="term" value="F:kinase activity"/>
    <property type="evidence" value="ECO:0007669"/>
    <property type="project" value="UniProtKB-KW"/>
</dbReference>
<evidence type="ECO:0000313" key="14">
    <source>
        <dbReference type="Proteomes" id="UP000585050"/>
    </source>
</evidence>
<evidence type="ECO:0000256" key="10">
    <source>
        <dbReference type="ARBA" id="ARBA00023209"/>
    </source>
</evidence>
<evidence type="ECO:0000256" key="4">
    <source>
        <dbReference type="ARBA" id="ARBA00022723"/>
    </source>
</evidence>
<accession>A0A7X8XVN2</accession>
<dbReference type="InterPro" id="IPR050187">
    <property type="entry name" value="Lipid_Phosphate_FormReg"/>
</dbReference>
<dbReference type="InterPro" id="IPR001206">
    <property type="entry name" value="Diacylglycerol_kinase_cat_dom"/>
</dbReference>
<proteinExistence type="predicted"/>
<dbReference type="InterPro" id="IPR016064">
    <property type="entry name" value="NAD/diacylglycerol_kinase_sf"/>
</dbReference>
<evidence type="ECO:0000256" key="8">
    <source>
        <dbReference type="ARBA" id="ARBA00022842"/>
    </source>
</evidence>
<dbReference type="SUPFAM" id="SSF111331">
    <property type="entry name" value="NAD kinase/diacylglycerol kinase-like"/>
    <property type="match status" value="1"/>
</dbReference>
<keyword evidence="11" id="KW-1208">Phospholipid metabolism</keyword>
<gene>
    <name evidence="13" type="ORF">HGP29_08460</name>
</gene>
<dbReference type="SMART" id="SM00046">
    <property type="entry name" value="DAGKc"/>
    <property type="match status" value="1"/>
</dbReference>